<reference evidence="8 9" key="1">
    <citation type="submission" date="2016-11" db="EMBL/GenBank/DDBJ databases">
        <authorList>
            <person name="Jaros S."/>
            <person name="Januszkiewicz K."/>
            <person name="Wedrychowicz H."/>
        </authorList>
    </citation>
    <scope>NUCLEOTIDE SEQUENCE [LARGE SCALE GENOMIC DNA]</scope>
    <source>
        <strain evidence="8 9">DSM 14214</strain>
    </source>
</reference>
<dbReference type="PANTHER" id="PTHR33545:SF5">
    <property type="entry name" value="UPF0750 MEMBRANE PROTEIN YITT"/>
    <property type="match status" value="1"/>
</dbReference>
<dbReference type="Pfam" id="PF10035">
    <property type="entry name" value="DUF2179"/>
    <property type="match status" value="1"/>
</dbReference>
<dbReference type="EMBL" id="FRAH01000026">
    <property type="protein sequence ID" value="SHK42144.1"/>
    <property type="molecule type" value="Genomic_DNA"/>
</dbReference>
<keyword evidence="2" id="KW-1003">Cell membrane</keyword>
<evidence type="ECO:0000256" key="4">
    <source>
        <dbReference type="ARBA" id="ARBA00022989"/>
    </source>
</evidence>
<dbReference type="AlphaFoldDB" id="A0A1M6SBK9"/>
<dbReference type="InterPro" id="IPR003740">
    <property type="entry name" value="YitT"/>
</dbReference>
<keyword evidence="9" id="KW-1185">Reference proteome</keyword>
<evidence type="ECO:0000259" key="7">
    <source>
        <dbReference type="Pfam" id="PF10035"/>
    </source>
</evidence>
<gene>
    <name evidence="8" type="ORF">SAMN02745138_01704</name>
</gene>
<comment type="subcellular location">
    <subcellularLocation>
        <location evidence="1">Cell membrane</location>
        <topology evidence="1">Multi-pass membrane protein</topology>
    </subcellularLocation>
</comment>
<evidence type="ECO:0000313" key="9">
    <source>
        <dbReference type="Proteomes" id="UP000183975"/>
    </source>
</evidence>
<dbReference type="Proteomes" id="UP000183975">
    <property type="component" value="Unassembled WGS sequence"/>
</dbReference>
<proteinExistence type="predicted"/>
<name>A0A1M6SBK9_9FIRM</name>
<dbReference type="GO" id="GO:0005886">
    <property type="term" value="C:plasma membrane"/>
    <property type="evidence" value="ECO:0007669"/>
    <property type="project" value="UniProtKB-SubCell"/>
</dbReference>
<feature type="domain" description="DUF2179" evidence="7">
    <location>
        <begin position="240"/>
        <end position="279"/>
    </location>
</feature>
<keyword evidence="4 6" id="KW-1133">Transmembrane helix</keyword>
<protein>
    <submittedName>
        <fullName evidence="8">Uncharacterized membrane-anchored protein YitT, contains DUF161 and DUF2179 domains</fullName>
    </submittedName>
</protein>
<evidence type="ECO:0000256" key="2">
    <source>
        <dbReference type="ARBA" id="ARBA00022475"/>
    </source>
</evidence>
<feature type="transmembrane region" description="Helical" evidence="6">
    <location>
        <begin position="81"/>
        <end position="100"/>
    </location>
</feature>
<evidence type="ECO:0000256" key="6">
    <source>
        <dbReference type="SAM" id="Phobius"/>
    </source>
</evidence>
<dbReference type="OrthoDB" id="3180973at2"/>
<sequence length="285" mass="30469">MEKKKYAAYGMLLAGTALLAVGVQNFLEPMELVAGGISGLGMILDDVSRRLGGPAVPLWLVNTALNVPLFLLAWYAQGRQFLGKTILTSLLFSVMLYIAARFPMYHGDLLTAAAYGGVFMGAGLGLVLRGGATTGGVDLVAALLHDGFFHHVSVARLVLFLDGSIILLGLVTFGPTHTLYAILAVGIMEKVMDRVAEGGSAVRAAVIVTEEGKAVAEGLSALRGRGVMSLLDMENCPEKGQNVLYCVFSQKDLSLVKSLIMNIDRKAYFLLSDMRDVLGDTEFHK</sequence>
<evidence type="ECO:0000256" key="5">
    <source>
        <dbReference type="ARBA" id="ARBA00023136"/>
    </source>
</evidence>
<keyword evidence="5 6" id="KW-0472">Membrane</keyword>
<feature type="transmembrane region" description="Helical" evidence="6">
    <location>
        <begin position="112"/>
        <end position="132"/>
    </location>
</feature>
<accession>A0A1M6SBK9</accession>
<dbReference type="InterPro" id="IPR051461">
    <property type="entry name" value="UPF0750_membrane"/>
</dbReference>
<feature type="transmembrane region" description="Helical" evidence="6">
    <location>
        <begin position="56"/>
        <end position="74"/>
    </location>
</feature>
<evidence type="ECO:0000256" key="1">
    <source>
        <dbReference type="ARBA" id="ARBA00004651"/>
    </source>
</evidence>
<evidence type="ECO:0000313" key="8">
    <source>
        <dbReference type="EMBL" id="SHK42144.1"/>
    </source>
</evidence>
<organism evidence="8 9">
    <name type="scientific">Anaerotignum lactatifermentans DSM 14214</name>
    <dbReference type="NCBI Taxonomy" id="1121323"/>
    <lineage>
        <taxon>Bacteria</taxon>
        <taxon>Bacillati</taxon>
        <taxon>Bacillota</taxon>
        <taxon>Clostridia</taxon>
        <taxon>Lachnospirales</taxon>
        <taxon>Anaerotignaceae</taxon>
        <taxon>Anaerotignum</taxon>
    </lineage>
</organism>
<dbReference type="PANTHER" id="PTHR33545">
    <property type="entry name" value="UPF0750 MEMBRANE PROTEIN YITT-RELATED"/>
    <property type="match status" value="1"/>
</dbReference>
<feature type="transmembrane region" description="Helical" evidence="6">
    <location>
        <begin position="139"/>
        <end position="159"/>
    </location>
</feature>
<dbReference type="InterPro" id="IPR019264">
    <property type="entry name" value="DUF2179"/>
</dbReference>
<dbReference type="Pfam" id="PF02588">
    <property type="entry name" value="YitT_membrane"/>
    <property type="match status" value="1"/>
</dbReference>
<feature type="transmembrane region" description="Helical" evidence="6">
    <location>
        <begin position="7"/>
        <end position="27"/>
    </location>
</feature>
<dbReference type="InterPro" id="IPR015867">
    <property type="entry name" value="N-reg_PII/ATP_PRibTrfase_C"/>
</dbReference>
<feature type="transmembrane region" description="Helical" evidence="6">
    <location>
        <begin position="165"/>
        <end position="187"/>
    </location>
</feature>
<dbReference type="RefSeq" id="WP_072850875.1">
    <property type="nucleotide sequence ID" value="NZ_FRAH01000026.1"/>
</dbReference>
<evidence type="ECO:0000256" key="3">
    <source>
        <dbReference type="ARBA" id="ARBA00022692"/>
    </source>
</evidence>
<keyword evidence="3 6" id="KW-0812">Transmembrane</keyword>
<dbReference type="Gene3D" id="3.30.70.120">
    <property type="match status" value="1"/>
</dbReference>
<dbReference type="PIRSF" id="PIRSF006483">
    <property type="entry name" value="Membrane_protein_YitT"/>
    <property type="match status" value="1"/>
</dbReference>